<name>A0AAD5D9T6_AMBAR</name>
<evidence type="ECO:0000256" key="6">
    <source>
        <dbReference type="ARBA" id="ARBA00023085"/>
    </source>
</evidence>
<gene>
    <name evidence="12" type="ORF">M8C21_029486</name>
</gene>
<dbReference type="InterPro" id="IPR011050">
    <property type="entry name" value="Pectin_lyase_fold/virulence"/>
</dbReference>
<dbReference type="NCBIfam" id="TIGR01614">
    <property type="entry name" value="PME_inhib"/>
    <property type="match status" value="1"/>
</dbReference>
<keyword evidence="6 10" id="KW-0063">Aspartyl esterase</keyword>
<dbReference type="InterPro" id="IPR000070">
    <property type="entry name" value="Pectinesterase_cat"/>
</dbReference>
<keyword evidence="13" id="KW-1185">Reference proteome</keyword>
<dbReference type="AlphaFoldDB" id="A0AAD5D9T6"/>
<dbReference type="InterPro" id="IPR006501">
    <property type="entry name" value="Pectinesterase_inhib_dom"/>
</dbReference>
<evidence type="ECO:0000256" key="8">
    <source>
        <dbReference type="ARBA" id="ARBA00047928"/>
    </source>
</evidence>
<dbReference type="GO" id="GO:0030599">
    <property type="term" value="F:pectinesterase activity"/>
    <property type="evidence" value="ECO:0007669"/>
    <property type="project" value="UniProtKB-UniRule"/>
</dbReference>
<dbReference type="Pfam" id="PF01095">
    <property type="entry name" value="Pectinesterase"/>
    <property type="match status" value="1"/>
</dbReference>
<dbReference type="EC" id="3.1.1.11" evidence="4 10"/>
<keyword evidence="5 10" id="KW-0378">Hydrolase</keyword>
<comment type="similarity">
    <text evidence="2">In the N-terminal section; belongs to the PMEI family.</text>
</comment>
<evidence type="ECO:0000313" key="13">
    <source>
        <dbReference type="Proteomes" id="UP001206925"/>
    </source>
</evidence>
<dbReference type="PANTHER" id="PTHR31707">
    <property type="entry name" value="PECTINESTERASE"/>
    <property type="match status" value="1"/>
</dbReference>
<protein>
    <recommendedName>
        <fullName evidence="4 10">Pectinesterase</fullName>
        <ecNumber evidence="4 10">3.1.1.11</ecNumber>
    </recommendedName>
</protein>
<dbReference type="Gene3D" id="1.20.140.40">
    <property type="entry name" value="Invertase/pectin methylesterase inhibitor family protein"/>
    <property type="match status" value="1"/>
</dbReference>
<organism evidence="12 13">
    <name type="scientific">Ambrosia artemisiifolia</name>
    <name type="common">Common ragweed</name>
    <dbReference type="NCBI Taxonomy" id="4212"/>
    <lineage>
        <taxon>Eukaryota</taxon>
        <taxon>Viridiplantae</taxon>
        <taxon>Streptophyta</taxon>
        <taxon>Embryophyta</taxon>
        <taxon>Tracheophyta</taxon>
        <taxon>Spermatophyta</taxon>
        <taxon>Magnoliopsida</taxon>
        <taxon>eudicotyledons</taxon>
        <taxon>Gunneridae</taxon>
        <taxon>Pentapetalae</taxon>
        <taxon>asterids</taxon>
        <taxon>campanulids</taxon>
        <taxon>Asterales</taxon>
        <taxon>Asteraceae</taxon>
        <taxon>Asteroideae</taxon>
        <taxon>Heliantheae alliance</taxon>
        <taxon>Heliantheae</taxon>
        <taxon>Ambrosia</taxon>
    </lineage>
</organism>
<comment type="catalytic activity">
    <reaction evidence="8 10">
        <text>[(1-&gt;4)-alpha-D-galacturonosyl methyl ester](n) + n H2O = [(1-&gt;4)-alpha-D-galacturonosyl](n) + n methanol + n H(+)</text>
        <dbReference type="Rhea" id="RHEA:22380"/>
        <dbReference type="Rhea" id="RHEA-COMP:14570"/>
        <dbReference type="Rhea" id="RHEA-COMP:14573"/>
        <dbReference type="ChEBI" id="CHEBI:15377"/>
        <dbReference type="ChEBI" id="CHEBI:15378"/>
        <dbReference type="ChEBI" id="CHEBI:17790"/>
        <dbReference type="ChEBI" id="CHEBI:140522"/>
        <dbReference type="ChEBI" id="CHEBI:140523"/>
        <dbReference type="EC" id="3.1.1.11"/>
    </reaction>
</comment>
<comment type="caution">
    <text evidence="12">The sequence shown here is derived from an EMBL/GenBank/DDBJ whole genome shotgun (WGS) entry which is preliminary data.</text>
</comment>
<evidence type="ECO:0000259" key="11">
    <source>
        <dbReference type="SMART" id="SM00856"/>
    </source>
</evidence>
<feature type="active site" evidence="9">
    <location>
        <position position="403"/>
    </location>
</feature>
<dbReference type="InterPro" id="IPR033131">
    <property type="entry name" value="Pectinesterase_Asp_AS"/>
</dbReference>
<dbReference type="CDD" id="cd15798">
    <property type="entry name" value="PMEI-like_3"/>
    <property type="match status" value="1"/>
</dbReference>
<accession>A0AAD5D9T6</accession>
<comment type="pathway">
    <text evidence="1 10">Glycan metabolism; pectin degradation; 2-dehydro-3-deoxy-D-gluconate from pectin: step 1/5.</text>
</comment>
<evidence type="ECO:0000256" key="9">
    <source>
        <dbReference type="PROSITE-ProRule" id="PRU10040"/>
    </source>
</evidence>
<dbReference type="EMBL" id="JAMZMK010000178">
    <property type="protein sequence ID" value="KAI7757133.1"/>
    <property type="molecule type" value="Genomic_DNA"/>
</dbReference>
<dbReference type="InterPro" id="IPR035513">
    <property type="entry name" value="Invertase/methylesterase_inhib"/>
</dbReference>
<dbReference type="GO" id="GO:0004857">
    <property type="term" value="F:enzyme inhibitor activity"/>
    <property type="evidence" value="ECO:0007669"/>
    <property type="project" value="InterPro"/>
</dbReference>
<comment type="similarity">
    <text evidence="3">In the C-terminal section; belongs to the pectinesterase family.</text>
</comment>
<reference evidence="12" key="1">
    <citation type="submission" date="2022-06" db="EMBL/GenBank/DDBJ databases">
        <title>Uncovering the hologenomic basis of an extraordinary plant invasion.</title>
        <authorList>
            <person name="Bieker V.C."/>
            <person name="Martin M.D."/>
            <person name="Gilbert T."/>
            <person name="Hodgins K."/>
            <person name="Battlay P."/>
            <person name="Petersen B."/>
            <person name="Wilson J."/>
        </authorList>
    </citation>
    <scope>NUCLEOTIDE SEQUENCE</scope>
    <source>
        <strain evidence="12">AA19_3_7</strain>
        <tissue evidence="12">Leaf</tissue>
    </source>
</reference>
<evidence type="ECO:0000256" key="1">
    <source>
        <dbReference type="ARBA" id="ARBA00005184"/>
    </source>
</evidence>
<keyword evidence="7" id="KW-0961">Cell wall biogenesis/degradation</keyword>
<dbReference type="Gene3D" id="2.160.20.10">
    <property type="entry name" value="Single-stranded right-handed beta-helix, Pectin lyase-like"/>
    <property type="match status" value="1"/>
</dbReference>
<evidence type="ECO:0000256" key="3">
    <source>
        <dbReference type="ARBA" id="ARBA00007786"/>
    </source>
</evidence>
<evidence type="ECO:0000256" key="5">
    <source>
        <dbReference type="ARBA" id="ARBA00022801"/>
    </source>
</evidence>
<evidence type="ECO:0000256" key="10">
    <source>
        <dbReference type="RuleBase" id="RU000589"/>
    </source>
</evidence>
<dbReference type="Proteomes" id="UP001206925">
    <property type="component" value="Unassembled WGS sequence"/>
</dbReference>
<dbReference type="GO" id="GO:0042545">
    <property type="term" value="P:cell wall modification"/>
    <property type="evidence" value="ECO:0007669"/>
    <property type="project" value="UniProtKB-UniRule"/>
</dbReference>
<evidence type="ECO:0000256" key="4">
    <source>
        <dbReference type="ARBA" id="ARBA00013229"/>
    </source>
</evidence>
<dbReference type="FunFam" id="2.160.20.10:FF:000001">
    <property type="entry name" value="Pectinesterase"/>
    <property type="match status" value="1"/>
</dbReference>
<dbReference type="SUPFAM" id="SSF51126">
    <property type="entry name" value="Pectin lyase-like"/>
    <property type="match status" value="1"/>
</dbReference>
<sequence>MQTNKTFLLKLSTLFLLAISISSFYKFTKHPLPLPLFTQNTPRPIHIHIRKHIQTQTAHTHCTGSLYYNLCLQTLTTILPNLQSKSLPDIISATINQTVTDVRSTDFNVTAIRRKLRNLSAIEIRALDDCHSLFVDTVTALKSAISNLKQLADRKHYDLQTLLSAAMTNQATCLDGFAFGKNRNKIRRYFRKSLRNISRQVSNSLALLKKVNGTSKAKTEAFAEYGEMSSGYPRWLKKKDRALLQAPVNNIVYDLVVANDGTGNFTTIGDALNAAPNMSTTRFVIYVKAGAYYEYLEISSWKTMIMLVGDGIGKTLIKGNRSVVDGWTTFRSATVAVVGTNFIAKGITIENFAGTAKHQAVALRSNSDFSVFYQCSFIGYQDTLYVHTFRQFYRECDIYGTIDFIFGNAAVVFQKCNLYARKPDPNQKNLFTAQGRDDPNQNTGISILECKIAAGSELIPNQTMFKSYLGRPWREYSRTVIMRSYIGDLIDPAGWLEWSGSFGLSTLYYGEFMNRGPGSNTSGRVTWPGYKVIVNATEAEQFTVGSFIQGDQWLNATGVPYYLGLN</sequence>
<dbReference type="PROSITE" id="PS00503">
    <property type="entry name" value="PECTINESTERASE_2"/>
    <property type="match status" value="1"/>
</dbReference>
<feature type="domain" description="Pectinesterase inhibitor" evidence="11">
    <location>
        <begin position="53"/>
        <end position="207"/>
    </location>
</feature>
<evidence type="ECO:0000313" key="12">
    <source>
        <dbReference type="EMBL" id="KAI7757133.1"/>
    </source>
</evidence>
<dbReference type="SUPFAM" id="SSF101148">
    <property type="entry name" value="Plant invertase/pectin methylesterase inhibitor"/>
    <property type="match status" value="1"/>
</dbReference>
<dbReference type="InterPro" id="IPR012334">
    <property type="entry name" value="Pectin_lyas_fold"/>
</dbReference>
<evidence type="ECO:0000256" key="7">
    <source>
        <dbReference type="ARBA" id="ARBA00023316"/>
    </source>
</evidence>
<dbReference type="Pfam" id="PF04043">
    <property type="entry name" value="PMEI"/>
    <property type="match status" value="1"/>
</dbReference>
<dbReference type="GO" id="GO:0045490">
    <property type="term" value="P:pectin catabolic process"/>
    <property type="evidence" value="ECO:0007669"/>
    <property type="project" value="UniProtKB-UniRule"/>
</dbReference>
<dbReference type="SMART" id="SM00856">
    <property type="entry name" value="PMEI"/>
    <property type="match status" value="1"/>
</dbReference>
<evidence type="ECO:0000256" key="2">
    <source>
        <dbReference type="ARBA" id="ARBA00006027"/>
    </source>
</evidence>
<proteinExistence type="inferred from homology"/>